<dbReference type="InterPro" id="IPR002509">
    <property type="entry name" value="NODB_dom"/>
</dbReference>
<sequence length="256" mass="29493">MGSMFYTFNWTSWKKWVAVLSLLLLFTITIQLSNDYIFENATQNQSVNEGAITKSLKEEKEIALTFNVPWGDDTIVDVMNVLDEKQVKATFFVNGEWALRNEELAEWIIEENHELGLLGFSDQAYEGRSLDYIKQDIERGETVLKNLDYEPLQYVRVPENKYSELVTEQIHKLGYRTVFWSVYADVSKNQDTETISKQITDGISSGDIIVMPIRDDLEKASEVVKQIIEQKETEGFQFVTVTELLSPAQIELQPIN</sequence>
<dbReference type="PANTHER" id="PTHR10587:SF128">
    <property type="entry name" value="POLYSACCHARIDE DEACETYLASE PDAB-RELATED"/>
    <property type="match status" value="1"/>
</dbReference>
<evidence type="ECO:0000313" key="3">
    <source>
        <dbReference type="Proteomes" id="UP000316425"/>
    </source>
</evidence>
<dbReference type="AlphaFoldDB" id="A0A556PLH2"/>
<dbReference type="GO" id="GO:0016020">
    <property type="term" value="C:membrane"/>
    <property type="evidence" value="ECO:0007669"/>
    <property type="project" value="TreeGrafter"/>
</dbReference>
<dbReference type="OrthoDB" id="9806342at2"/>
<evidence type="ECO:0000259" key="1">
    <source>
        <dbReference type="PROSITE" id="PS51677"/>
    </source>
</evidence>
<dbReference type="EMBL" id="VMHE01000011">
    <property type="protein sequence ID" value="TSJ65243.1"/>
    <property type="molecule type" value="Genomic_DNA"/>
</dbReference>
<proteinExistence type="predicted"/>
<keyword evidence="3" id="KW-1185">Reference proteome</keyword>
<dbReference type="GO" id="GO:0005975">
    <property type="term" value="P:carbohydrate metabolic process"/>
    <property type="evidence" value="ECO:0007669"/>
    <property type="project" value="InterPro"/>
</dbReference>
<comment type="caution">
    <text evidence="2">The sequence shown here is derived from an EMBL/GenBank/DDBJ whole genome shotgun (WGS) entry which is preliminary data.</text>
</comment>
<dbReference type="Proteomes" id="UP000316425">
    <property type="component" value="Unassembled WGS sequence"/>
</dbReference>
<protein>
    <submittedName>
        <fullName evidence="2">Polysaccharide deacetylase family protein</fullName>
    </submittedName>
</protein>
<dbReference type="Pfam" id="PF01522">
    <property type="entry name" value="Polysacc_deac_1"/>
    <property type="match status" value="1"/>
</dbReference>
<dbReference type="SUPFAM" id="SSF88713">
    <property type="entry name" value="Glycoside hydrolase/deacetylase"/>
    <property type="match status" value="1"/>
</dbReference>
<reference evidence="2 3" key="1">
    <citation type="submission" date="2019-07" db="EMBL/GenBank/DDBJ databases">
        <title>Allobacillus sp. nov. SKP isolated from shrimp paste of Euphausiacea.</title>
        <authorList>
            <person name="Kanchanasin P."/>
            <person name="Tanasupawat S."/>
            <person name="Shi W."/>
            <person name="Wu L."/>
            <person name="Ma J."/>
        </authorList>
    </citation>
    <scope>NUCLEOTIDE SEQUENCE [LARGE SCALE GENOMIC DNA]</scope>
    <source>
        <strain evidence="2 3">SKP4-8</strain>
    </source>
</reference>
<accession>A0A556PLH2</accession>
<gene>
    <name evidence="2" type="ORF">FPQ13_07900</name>
</gene>
<dbReference type="InterPro" id="IPR011330">
    <property type="entry name" value="Glyco_hydro/deAcase_b/a-brl"/>
</dbReference>
<feature type="domain" description="NodB homology" evidence="1">
    <location>
        <begin position="60"/>
        <end position="239"/>
    </location>
</feature>
<evidence type="ECO:0000313" key="2">
    <source>
        <dbReference type="EMBL" id="TSJ65243.1"/>
    </source>
</evidence>
<dbReference type="InterPro" id="IPR050248">
    <property type="entry name" value="Polysacc_deacetylase_ArnD"/>
</dbReference>
<dbReference type="PANTHER" id="PTHR10587">
    <property type="entry name" value="GLYCOSYL TRANSFERASE-RELATED"/>
    <property type="match status" value="1"/>
</dbReference>
<name>A0A556PLH2_9BACI</name>
<dbReference type="PROSITE" id="PS51677">
    <property type="entry name" value="NODB"/>
    <property type="match status" value="1"/>
</dbReference>
<dbReference type="GO" id="GO:0016810">
    <property type="term" value="F:hydrolase activity, acting on carbon-nitrogen (but not peptide) bonds"/>
    <property type="evidence" value="ECO:0007669"/>
    <property type="project" value="InterPro"/>
</dbReference>
<organism evidence="2 3">
    <name type="scientific">Allobacillus salarius</name>
    <dbReference type="NCBI Taxonomy" id="1955272"/>
    <lineage>
        <taxon>Bacteria</taxon>
        <taxon>Bacillati</taxon>
        <taxon>Bacillota</taxon>
        <taxon>Bacilli</taxon>
        <taxon>Bacillales</taxon>
        <taxon>Bacillaceae</taxon>
        <taxon>Allobacillus</taxon>
    </lineage>
</organism>
<dbReference type="Gene3D" id="3.20.20.370">
    <property type="entry name" value="Glycoside hydrolase/deacetylase"/>
    <property type="match status" value="1"/>
</dbReference>